<dbReference type="SUPFAM" id="SSF51206">
    <property type="entry name" value="cAMP-binding domain-like"/>
    <property type="match status" value="1"/>
</dbReference>
<dbReference type="AlphaFoldDB" id="A0A4U8QD11"/>
<dbReference type="InterPro" id="IPR036390">
    <property type="entry name" value="WH_DNA-bd_sf"/>
</dbReference>
<dbReference type="InterPro" id="IPR018490">
    <property type="entry name" value="cNMP-bd_dom_sf"/>
</dbReference>
<dbReference type="Pfam" id="PF00027">
    <property type="entry name" value="cNMP_binding"/>
    <property type="match status" value="1"/>
</dbReference>
<evidence type="ECO:0000313" key="6">
    <source>
        <dbReference type="Proteomes" id="UP000306509"/>
    </source>
</evidence>
<reference evidence="5 6" key="1">
    <citation type="journal article" date="2019" name="Anaerobe">
        <title>Detection of Robinsoniella peoriensis in multiple bone samples of a trauma patient.</title>
        <authorList>
            <person name="Schrottner P."/>
            <person name="Hartwich K."/>
            <person name="Bunk B."/>
            <person name="Schober I."/>
            <person name="Helbig S."/>
            <person name="Rudolph W.W."/>
            <person name="Gunzer F."/>
        </authorList>
    </citation>
    <scope>NUCLEOTIDE SEQUENCE [LARGE SCALE GENOMIC DNA]</scope>
    <source>
        <strain evidence="5 6">DSM 106044</strain>
    </source>
</reference>
<proteinExistence type="predicted"/>
<evidence type="ECO:0000256" key="3">
    <source>
        <dbReference type="ARBA" id="ARBA00023163"/>
    </source>
</evidence>
<name>A0A4U8QD11_9FIRM</name>
<dbReference type="InterPro" id="IPR036388">
    <property type="entry name" value="WH-like_DNA-bd_sf"/>
</dbReference>
<dbReference type="Gene3D" id="2.60.120.10">
    <property type="entry name" value="Jelly Rolls"/>
    <property type="match status" value="1"/>
</dbReference>
<dbReference type="EMBL" id="QGQD01000001">
    <property type="protein sequence ID" value="TLD03015.1"/>
    <property type="molecule type" value="Genomic_DNA"/>
</dbReference>
<sequence length="225" mass="25884">MEHLEQNFMLLEKYLPFWNHLSTPQKTILAQNVFSASYSRDSHIHLGENDCIGMLIIKSGEMRTYLLSETGKEVTLYRLGAGEVCILSASCVLHTITFDVYIDAARDCEILQINSSAVSRLMEENIHVEAYAYKLATERFSDVMWAMQQILFMSFDKRLAIFLLDECSRTKSDIIKMTHEQIAKYTGSAREVVSRMLKYFSSEGFVELSRGGIRLLDKKRLKELL</sequence>
<evidence type="ECO:0000259" key="4">
    <source>
        <dbReference type="PROSITE" id="PS51063"/>
    </source>
</evidence>
<dbReference type="GO" id="GO:0003677">
    <property type="term" value="F:DNA binding"/>
    <property type="evidence" value="ECO:0007669"/>
    <property type="project" value="UniProtKB-KW"/>
</dbReference>
<evidence type="ECO:0000256" key="2">
    <source>
        <dbReference type="ARBA" id="ARBA00023125"/>
    </source>
</evidence>
<dbReference type="PROSITE" id="PS51063">
    <property type="entry name" value="HTH_CRP_2"/>
    <property type="match status" value="1"/>
</dbReference>
<dbReference type="STRING" id="180332.GCA_000797495_02567"/>
<keyword evidence="3" id="KW-0804">Transcription</keyword>
<accession>A0A4U8QD11</accession>
<dbReference type="Pfam" id="PF13545">
    <property type="entry name" value="HTH_Crp_2"/>
    <property type="match status" value="1"/>
</dbReference>
<dbReference type="SMART" id="SM00419">
    <property type="entry name" value="HTH_CRP"/>
    <property type="match status" value="1"/>
</dbReference>
<dbReference type="InterPro" id="IPR014710">
    <property type="entry name" value="RmlC-like_jellyroll"/>
</dbReference>
<keyword evidence="6" id="KW-1185">Reference proteome</keyword>
<dbReference type="GO" id="GO:0006355">
    <property type="term" value="P:regulation of DNA-templated transcription"/>
    <property type="evidence" value="ECO:0007669"/>
    <property type="project" value="InterPro"/>
</dbReference>
<keyword evidence="2" id="KW-0238">DNA-binding</keyword>
<dbReference type="RefSeq" id="WP_138001448.1">
    <property type="nucleotide sequence ID" value="NZ_CAUSDN010000048.1"/>
</dbReference>
<dbReference type="CDD" id="cd00038">
    <property type="entry name" value="CAP_ED"/>
    <property type="match status" value="1"/>
</dbReference>
<protein>
    <submittedName>
        <fullName evidence="5">Transcriptional regulator FixK</fullName>
    </submittedName>
</protein>
<dbReference type="Gene3D" id="1.10.10.10">
    <property type="entry name" value="Winged helix-like DNA-binding domain superfamily/Winged helix DNA-binding domain"/>
    <property type="match status" value="1"/>
</dbReference>
<evidence type="ECO:0000256" key="1">
    <source>
        <dbReference type="ARBA" id="ARBA00023015"/>
    </source>
</evidence>
<gene>
    <name evidence="5" type="ORF">DSM106044_00039</name>
</gene>
<organism evidence="5 6">
    <name type="scientific">Robinsoniella peoriensis</name>
    <dbReference type="NCBI Taxonomy" id="180332"/>
    <lineage>
        <taxon>Bacteria</taxon>
        <taxon>Bacillati</taxon>
        <taxon>Bacillota</taxon>
        <taxon>Clostridia</taxon>
        <taxon>Lachnospirales</taxon>
        <taxon>Lachnospiraceae</taxon>
        <taxon>Robinsoniella</taxon>
    </lineage>
</organism>
<dbReference type="InterPro" id="IPR012318">
    <property type="entry name" value="HTH_CRP"/>
</dbReference>
<dbReference type="Proteomes" id="UP000306509">
    <property type="component" value="Unassembled WGS sequence"/>
</dbReference>
<keyword evidence="1" id="KW-0805">Transcription regulation</keyword>
<feature type="domain" description="HTH crp-type" evidence="4">
    <location>
        <begin position="153"/>
        <end position="219"/>
    </location>
</feature>
<dbReference type="SUPFAM" id="SSF46785">
    <property type="entry name" value="Winged helix' DNA-binding domain"/>
    <property type="match status" value="1"/>
</dbReference>
<dbReference type="PRINTS" id="PR00034">
    <property type="entry name" value="HTHCRP"/>
</dbReference>
<evidence type="ECO:0000313" key="5">
    <source>
        <dbReference type="EMBL" id="TLD03015.1"/>
    </source>
</evidence>
<comment type="caution">
    <text evidence="5">The sequence shown here is derived from an EMBL/GenBank/DDBJ whole genome shotgun (WGS) entry which is preliminary data.</text>
</comment>
<dbReference type="InterPro" id="IPR000595">
    <property type="entry name" value="cNMP-bd_dom"/>
</dbReference>
<dbReference type="CDD" id="cd00092">
    <property type="entry name" value="HTH_CRP"/>
    <property type="match status" value="1"/>
</dbReference>